<protein>
    <submittedName>
        <fullName evidence="1">YezD family protein</fullName>
    </submittedName>
</protein>
<sequence length="59" mass="6738">MSKALELDELWISRLLEQLNGLEYGSLNVIVHDGRIVQLEKTERKRFDPPRSGGKGTQD</sequence>
<evidence type="ECO:0000313" key="1">
    <source>
        <dbReference type="EMBL" id="WNQ10278.1"/>
    </source>
</evidence>
<dbReference type="KEGG" id="paun:MJA45_22055"/>
<accession>A0AA96LBV7</accession>
<proteinExistence type="predicted"/>
<dbReference type="Pfam" id="PF10055">
    <property type="entry name" value="DUF2292"/>
    <property type="match status" value="1"/>
</dbReference>
<organism evidence="1 2">
    <name type="scientific">Paenibacillus aurantius</name>
    <dbReference type="NCBI Taxonomy" id="2918900"/>
    <lineage>
        <taxon>Bacteria</taxon>
        <taxon>Bacillati</taxon>
        <taxon>Bacillota</taxon>
        <taxon>Bacilli</taxon>
        <taxon>Bacillales</taxon>
        <taxon>Paenibacillaceae</taxon>
        <taxon>Paenibacillus</taxon>
    </lineage>
</organism>
<keyword evidence="2" id="KW-1185">Reference proteome</keyword>
<dbReference type="AlphaFoldDB" id="A0AA96LBV7"/>
<reference evidence="1 2" key="1">
    <citation type="submission" date="2022-02" db="EMBL/GenBank/DDBJ databases">
        <title>Paenibacillus sp. MBLB1776 Whole Genome Shotgun Sequencing.</title>
        <authorList>
            <person name="Hwang C.Y."/>
            <person name="Cho E.-S."/>
            <person name="Seo M.-J."/>
        </authorList>
    </citation>
    <scope>NUCLEOTIDE SEQUENCE [LARGE SCALE GENOMIC DNA]</scope>
    <source>
        <strain evidence="1 2">MBLB1776</strain>
    </source>
</reference>
<dbReference type="InterPro" id="IPR018743">
    <property type="entry name" value="DUF2292"/>
</dbReference>
<dbReference type="Proteomes" id="UP001305702">
    <property type="component" value="Chromosome"/>
</dbReference>
<gene>
    <name evidence="1" type="ORF">MJA45_22055</name>
</gene>
<dbReference type="RefSeq" id="WP_315604052.1">
    <property type="nucleotide sequence ID" value="NZ_CP130318.1"/>
</dbReference>
<dbReference type="EMBL" id="CP130318">
    <property type="protein sequence ID" value="WNQ10278.1"/>
    <property type="molecule type" value="Genomic_DNA"/>
</dbReference>
<evidence type="ECO:0000313" key="2">
    <source>
        <dbReference type="Proteomes" id="UP001305702"/>
    </source>
</evidence>
<name>A0AA96LBV7_9BACL</name>